<dbReference type="RefSeq" id="WP_092839187.1">
    <property type="nucleotide sequence ID" value="NZ_FOVP01000013.1"/>
</dbReference>
<dbReference type="Proteomes" id="UP000198599">
    <property type="component" value="Unassembled WGS sequence"/>
</dbReference>
<organism evidence="1 2">
    <name type="scientific">Roseovarius lutimaris</name>
    <dbReference type="NCBI Taxonomy" id="1005928"/>
    <lineage>
        <taxon>Bacteria</taxon>
        <taxon>Pseudomonadati</taxon>
        <taxon>Pseudomonadota</taxon>
        <taxon>Alphaproteobacteria</taxon>
        <taxon>Rhodobacterales</taxon>
        <taxon>Roseobacteraceae</taxon>
        <taxon>Roseovarius</taxon>
    </lineage>
</organism>
<reference evidence="2" key="1">
    <citation type="submission" date="2016-10" db="EMBL/GenBank/DDBJ databases">
        <authorList>
            <person name="Varghese N."/>
            <person name="Submissions S."/>
        </authorList>
    </citation>
    <scope>NUCLEOTIDE SEQUENCE [LARGE SCALE GENOMIC DNA]</scope>
    <source>
        <strain evidence="2">DSM 28463</strain>
    </source>
</reference>
<protein>
    <recommendedName>
        <fullName evidence="3">DUF1127 domain-containing protein</fullName>
    </recommendedName>
</protein>
<gene>
    <name evidence="1" type="ORF">SAMN04487859_11335</name>
</gene>
<accession>A0A1I5DP77</accession>
<evidence type="ECO:0000313" key="1">
    <source>
        <dbReference type="EMBL" id="SFO01075.1"/>
    </source>
</evidence>
<dbReference type="OrthoDB" id="7867799at2"/>
<evidence type="ECO:0000313" key="2">
    <source>
        <dbReference type="Proteomes" id="UP000198599"/>
    </source>
</evidence>
<keyword evidence="2" id="KW-1185">Reference proteome</keyword>
<dbReference type="EMBL" id="FOVP01000013">
    <property type="protein sequence ID" value="SFO01075.1"/>
    <property type="molecule type" value="Genomic_DNA"/>
</dbReference>
<dbReference type="AlphaFoldDB" id="A0A1I5DP77"/>
<proteinExistence type="predicted"/>
<sequence>MANITTNIPASPLRDGWKKFTAALARGLERHSQVTSRRNRIEALEAKSDAELAAMGIRRDDIAYHVFKDLFYA</sequence>
<evidence type="ECO:0008006" key="3">
    <source>
        <dbReference type="Google" id="ProtNLM"/>
    </source>
</evidence>
<name>A0A1I5DP77_9RHOB</name>
<dbReference type="STRING" id="1005928.SAMN04487859_11335"/>